<keyword evidence="1" id="KW-1185">Reference proteome</keyword>
<gene>
    <name evidence="2" type="primary">LOC104958536</name>
</gene>
<protein>
    <submittedName>
        <fullName evidence="2">ATP-dependent RNA helicase A-like</fullName>
    </submittedName>
</protein>
<accession>A0A6I9P2E9</accession>
<dbReference type="KEGG" id="ncc:104958536"/>
<dbReference type="AlphaFoldDB" id="A0A6I9P2E9"/>
<name>A0A6I9P2E9_9TELE</name>
<feature type="non-terminal residue" evidence="2">
    <location>
        <position position="93"/>
    </location>
</feature>
<proteinExistence type="predicted"/>
<sequence length="93" mass="10129">MNLFVRQLGRKITAREHGSNKKLAAQSCALSLVRQLYHLGVLEAYSGVTKKKEGETLEPFDVSVSADLQQQLAAVVQELGVQIPPPVSPLPFS</sequence>
<dbReference type="Proteomes" id="UP000504611">
    <property type="component" value="Unplaced"/>
</dbReference>
<dbReference type="SUPFAM" id="SSF54768">
    <property type="entry name" value="dsRNA-binding domain-like"/>
    <property type="match status" value="1"/>
</dbReference>
<dbReference type="GeneID" id="104958536"/>
<evidence type="ECO:0000313" key="1">
    <source>
        <dbReference type="Proteomes" id="UP000504611"/>
    </source>
</evidence>
<evidence type="ECO:0000313" key="2">
    <source>
        <dbReference type="RefSeq" id="XP_010784579.1"/>
    </source>
</evidence>
<dbReference type="RefSeq" id="XP_010784579.1">
    <property type="nucleotide sequence ID" value="XM_010786277.1"/>
</dbReference>
<dbReference type="FunFam" id="3.30.160.20:FF:000028">
    <property type="entry name" value="ATP-dependent RNA helicase A"/>
    <property type="match status" value="1"/>
</dbReference>
<dbReference type="OrthoDB" id="8930324at2759"/>
<dbReference type="Gene3D" id="3.30.160.20">
    <property type="match status" value="1"/>
</dbReference>
<reference evidence="2" key="1">
    <citation type="submission" date="2025-08" db="UniProtKB">
        <authorList>
            <consortium name="RefSeq"/>
        </authorList>
    </citation>
    <scope>IDENTIFICATION</scope>
    <source>
        <tissue evidence="2">Muscle</tissue>
    </source>
</reference>
<organism evidence="1 2">
    <name type="scientific">Notothenia coriiceps</name>
    <name type="common">black rockcod</name>
    <dbReference type="NCBI Taxonomy" id="8208"/>
    <lineage>
        <taxon>Eukaryota</taxon>
        <taxon>Metazoa</taxon>
        <taxon>Chordata</taxon>
        <taxon>Craniata</taxon>
        <taxon>Vertebrata</taxon>
        <taxon>Euteleostomi</taxon>
        <taxon>Actinopterygii</taxon>
        <taxon>Neopterygii</taxon>
        <taxon>Teleostei</taxon>
        <taxon>Neoteleostei</taxon>
        <taxon>Acanthomorphata</taxon>
        <taxon>Eupercaria</taxon>
        <taxon>Perciformes</taxon>
        <taxon>Notothenioidei</taxon>
        <taxon>Nototheniidae</taxon>
        <taxon>Notothenia</taxon>
    </lineage>
</organism>